<dbReference type="Gene3D" id="3.90.226.10">
    <property type="entry name" value="2-enoyl-CoA Hydratase, Chain A, domain 1"/>
    <property type="match status" value="1"/>
</dbReference>
<dbReference type="InterPro" id="IPR014748">
    <property type="entry name" value="Enoyl-CoA_hydra_C"/>
</dbReference>
<dbReference type="CDD" id="cd06558">
    <property type="entry name" value="crotonase-like"/>
    <property type="match status" value="1"/>
</dbReference>
<evidence type="ECO:0000313" key="3">
    <source>
        <dbReference type="EMBL" id="QGW83405.1"/>
    </source>
</evidence>
<proteinExistence type="inferred from homology"/>
<dbReference type="Pfam" id="PF00378">
    <property type="entry name" value="ECH_1"/>
    <property type="match status" value="1"/>
</dbReference>
<dbReference type="AlphaFoldDB" id="A0A6I6HKM0"/>
<dbReference type="SUPFAM" id="SSF52096">
    <property type="entry name" value="ClpP/crotonase"/>
    <property type="match status" value="1"/>
</dbReference>
<gene>
    <name evidence="3" type="ORF">GOQ09_18265</name>
</gene>
<dbReference type="Gene3D" id="1.10.12.10">
    <property type="entry name" value="Lyase 2-enoyl-coa Hydratase, Chain A, domain 2"/>
    <property type="match status" value="1"/>
</dbReference>
<protein>
    <submittedName>
        <fullName evidence="3">Enoyl-CoA hydratase/isomerase family protein</fullName>
    </submittedName>
</protein>
<accession>A0A6I6HKM0</accession>
<dbReference type="InterPro" id="IPR029045">
    <property type="entry name" value="ClpP/crotonase-like_dom_sf"/>
</dbReference>
<dbReference type="OrthoDB" id="2862111at2"/>
<reference evidence="3 4" key="1">
    <citation type="submission" date="2019-12" db="EMBL/GenBank/DDBJ databases">
        <title>Hybrid Genome Assemblies of two High G+C Isolates from Undergraduate Microbiology Courses.</title>
        <authorList>
            <person name="Ne Ville C.J."/>
            <person name="Enright D."/>
            <person name="Hernandez I."/>
            <person name="Dodsworth J."/>
            <person name="Orwin P.M."/>
        </authorList>
    </citation>
    <scope>NUCLEOTIDE SEQUENCE [LARGE SCALE GENOMIC DNA]</scope>
    <source>
        <strain evidence="3 4">CSUSB</strain>
    </source>
</reference>
<dbReference type="Proteomes" id="UP000425817">
    <property type="component" value="Chromosome"/>
</dbReference>
<comment type="similarity">
    <text evidence="1 2">Belongs to the enoyl-CoA hydratase/isomerase family.</text>
</comment>
<dbReference type="GO" id="GO:0016853">
    <property type="term" value="F:isomerase activity"/>
    <property type="evidence" value="ECO:0007669"/>
    <property type="project" value="UniProtKB-KW"/>
</dbReference>
<name>A0A6I6HKM0_VARPD</name>
<evidence type="ECO:0000256" key="1">
    <source>
        <dbReference type="ARBA" id="ARBA00005254"/>
    </source>
</evidence>
<organism evidence="3 4">
    <name type="scientific">Variovorax paradoxus</name>
    <dbReference type="NCBI Taxonomy" id="34073"/>
    <lineage>
        <taxon>Bacteria</taxon>
        <taxon>Pseudomonadati</taxon>
        <taxon>Pseudomonadota</taxon>
        <taxon>Betaproteobacteria</taxon>
        <taxon>Burkholderiales</taxon>
        <taxon>Comamonadaceae</taxon>
        <taxon>Variovorax</taxon>
    </lineage>
</organism>
<sequence length="258" mass="27997">MTTATENASSGPPVLTVEGNVGTITLRRPEVANRLAPEDLEALRAHIDSVNQSEVLVLRVRGTGKHFCSGFDIGQIDPSRKGGSGFEEMVDALEDCRPITIAAINGGVYGGATDLALACDFRVGVEGTEMFMPAARLGLHFYRRGLERFQTRLGLDMAKRLFLTAQTLKADEMHRCGFLTDLVPSAEFDDAVDKLTNTVASMAPLASTGMKRHLNRMARGALVFDDLQADILKAAMSADLKEGGLAWKEKRRPVFTGR</sequence>
<dbReference type="EMBL" id="CP046622">
    <property type="protein sequence ID" value="QGW83405.1"/>
    <property type="molecule type" value="Genomic_DNA"/>
</dbReference>
<dbReference type="InterPro" id="IPR001753">
    <property type="entry name" value="Enoyl-CoA_hydra/iso"/>
</dbReference>
<evidence type="ECO:0000256" key="2">
    <source>
        <dbReference type="RuleBase" id="RU003707"/>
    </source>
</evidence>
<evidence type="ECO:0000313" key="4">
    <source>
        <dbReference type="Proteomes" id="UP000425817"/>
    </source>
</evidence>
<keyword evidence="3" id="KW-0413">Isomerase</keyword>
<dbReference type="PANTHER" id="PTHR43459">
    <property type="entry name" value="ENOYL-COA HYDRATASE"/>
    <property type="match status" value="1"/>
</dbReference>
<dbReference type="PANTHER" id="PTHR43459:SF1">
    <property type="entry name" value="EG:BACN32G11.4 PROTEIN"/>
    <property type="match status" value="1"/>
</dbReference>
<dbReference type="RefSeq" id="WP_157614808.1">
    <property type="nucleotide sequence ID" value="NZ_CP046622.1"/>
</dbReference>
<dbReference type="InterPro" id="IPR018376">
    <property type="entry name" value="Enoyl-CoA_hyd/isom_CS"/>
</dbReference>
<dbReference type="PROSITE" id="PS00166">
    <property type="entry name" value="ENOYL_COA_HYDRATASE"/>
    <property type="match status" value="1"/>
</dbReference>